<dbReference type="PANTHER" id="PTHR43649:SF12">
    <property type="entry name" value="DIACETYLCHITOBIOSE BINDING PROTEIN DASA"/>
    <property type="match status" value="1"/>
</dbReference>
<dbReference type="SUPFAM" id="SSF53850">
    <property type="entry name" value="Periplasmic binding protein-like II"/>
    <property type="match status" value="1"/>
</dbReference>
<name>A0A1W1VD68_9DEIO</name>
<dbReference type="AlphaFoldDB" id="A0A1W1VD68"/>
<dbReference type="CDD" id="cd14748">
    <property type="entry name" value="PBP2_UgpB"/>
    <property type="match status" value="1"/>
</dbReference>
<gene>
    <name evidence="2" type="ORF">SAMN00790413_01092</name>
</gene>
<accession>A0A1W1VD68</accession>
<dbReference type="Proteomes" id="UP000192582">
    <property type="component" value="Unassembled WGS sequence"/>
</dbReference>
<dbReference type="OrthoDB" id="9795467at2"/>
<evidence type="ECO:0000256" key="1">
    <source>
        <dbReference type="SAM" id="SignalP"/>
    </source>
</evidence>
<dbReference type="InterPro" id="IPR006059">
    <property type="entry name" value="SBP"/>
</dbReference>
<dbReference type="Pfam" id="PF13416">
    <property type="entry name" value="SBP_bac_8"/>
    <property type="match status" value="1"/>
</dbReference>
<reference evidence="2 3" key="1">
    <citation type="submission" date="2017-04" db="EMBL/GenBank/DDBJ databases">
        <authorList>
            <person name="Afonso C.L."/>
            <person name="Miller P.J."/>
            <person name="Scott M.A."/>
            <person name="Spackman E."/>
            <person name="Goraichik I."/>
            <person name="Dimitrov K.M."/>
            <person name="Suarez D.L."/>
            <person name="Swayne D.E."/>
        </authorList>
    </citation>
    <scope>NUCLEOTIDE SEQUENCE [LARGE SCALE GENOMIC DNA]</scope>
    <source>
        <strain evidence="2 3">KR-140</strain>
    </source>
</reference>
<sequence>MRPLARFLLLPLLLGSAAAAPIKIEFWHAMEGVQGTVAGYAQAFNRAQSQYEVVPRSVGNYRELLPQLQAAVKAGKAPALAQVEFTQFPRLVADGALADLTQEAAALSSDLLRDLYAPVWRAGEVGGRRYGLPWNVSVPVLMYNAGTLKRAGVGAPQTWAEVEAVSRKLATGGRQPLVAAADAWTFEANVTSRGGSLVVNGKPNLNGPEAVEALTQMSRMTSAGLAQPRNLSEAVRAAFDFARGHNVFVPASVANWTDARKLPFFQLGIAPFPCEKVGTCTVPLGGAHLVVPKGASASQQAGAVAFWQFLMDPARLADWVKTTAYAPPRRAVTPLLGDWYARNPQLKAAHAQLERAVPRPTAPDYGEWTGYLEEAIAAATGGKQSAKAALDEAQRRAAR</sequence>
<dbReference type="STRING" id="695939.SAMN00790413_01092"/>
<feature type="signal peptide" evidence="1">
    <location>
        <begin position="1"/>
        <end position="19"/>
    </location>
</feature>
<protein>
    <submittedName>
        <fullName evidence="2">sn-glycerol 3-phosphate transport system substrate-binding protein</fullName>
    </submittedName>
</protein>
<evidence type="ECO:0000313" key="2">
    <source>
        <dbReference type="EMBL" id="SMB91322.1"/>
    </source>
</evidence>
<dbReference type="RefSeq" id="WP_084048637.1">
    <property type="nucleotide sequence ID" value="NZ_FWWU01000009.1"/>
</dbReference>
<proteinExistence type="predicted"/>
<dbReference type="PANTHER" id="PTHR43649">
    <property type="entry name" value="ARABINOSE-BINDING PROTEIN-RELATED"/>
    <property type="match status" value="1"/>
</dbReference>
<dbReference type="EMBL" id="FWWU01000009">
    <property type="protein sequence ID" value="SMB91322.1"/>
    <property type="molecule type" value="Genomic_DNA"/>
</dbReference>
<dbReference type="Gene3D" id="3.40.190.10">
    <property type="entry name" value="Periplasmic binding protein-like II"/>
    <property type="match status" value="2"/>
</dbReference>
<keyword evidence="1" id="KW-0732">Signal</keyword>
<organism evidence="2 3">
    <name type="scientific">Deinococcus hopiensis KR-140</name>
    <dbReference type="NCBI Taxonomy" id="695939"/>
    <lineage>
        <taxon>Bacteria</taxon>
        <taxon>Thermotogati</taxon>
        <taxon>Deinococcota</taxon>
        <taxon>Deinococci</taxon>
        <taxon>Deinococcales</taxon>
        <taxon>Deinococcaceae</taxon>
        <taxon>Deinococcus</taxon>
    </lineage>
</organism>
<feature type="chain" id="PRO_5012303297" evidence="1">
    <location>
        <begin position="20"/>
        <end position="399"/>
    </location>
</feature>
<dbReference type="InterPro" id="IPR050490">
    <property type="entry name" value="Bact_solute-bd_prot1"/>
</dbReference>
<evidence type="ECO:0000313" key="3">
    <source>
        <dbReference type="Proteomes" id="UP000192582"/>
    </source>
</evidence>
<keyword evidence="3" id="KW-1185">Reference proteome</keyword>